<organism evidence="1 2">
    <name type="scientific">Mobilicoccus caccae</name>
    <dbReference type="NCBI Taxonomy" id="1859295"/>
    <lineage>
        <taxon>Bacteria</taxon>
        <taxon>Bacillati</taxon>
        <taxon>Actinomycetota</taxon>
        <taxon>Actinomycetes</taxon>
        <taxon>Micrococcales</taxon>
        <taxon>Dermatophilaceae</taxon>
        <taxon>Mobilicoccus</taxon>
    </lineage>
</organism>
<dbReference type="EMBL" id="BSUO01000001">
    <property type="protein sequence ID" value="GMA38222.1"/>
    <property type="molecule type" value="Genomic_DNA"/>
</dbReference>
<evidence type="ECO:0000313" key="1">
    <source>
        <dbReference type="EMBL" id="GMA38222.1"/>
    </source>
</evidence>
<gene>
    <name evidence="1" type="ORF">GCM10025883_02670</name>
</gene>
<comment type="caution">
    <text evidence="1">The sequence shown here is derived from an EMBL/GenBank/DDBJ whole genome shotgun (WGS) entry which is preliminary data.</text>
</comment>
<keyword evidence="2" id="KW-1185">Reference proteome</keyword>
<reference evidence="2" key="1">
    <citation type="journal article" date="2019" name="Int. J. Syst. Evol. Microbiol.">
        <title>The Global Catalogue of Microorganisms (GCM) 10K type strain sequencing project: providing services to taxonomists for standard genome sequencing and annotation.</title>
        <authorList>
            <consortium name="The Broad Institute Genomics Platform"/>
            <consortium name="The Broad Institute Genome Sequencing Center for Infectious Disease"/>
            <person name="Wu L."/>
            <person name="Ma J."/>
        </authorList>
    </citation>
    <scope>NUCLEOTIDE SEQUENCE [LARGE SCALE GENOMIC DNA]</scope>
    <source>
        <strain evidence="2">NBRC 113072</strain>
    </source>
</reference>
<name>A0ABQ6ILZ8_9MICO</name>
<proteinExistence type="predicted"/>
<dbReference type="Proteomes" id="UP001157126">
    <property type="component" value="Unassembled WGS sequence"/>
</dbReference>
<evidence type="ECO:0000313" key="2">
    <source>
        <dbReference type="Proteomes" id="UP001157126"/>
    </source>
</evidence>
<protein>
    <submittedName>
        <fullName evidence="1">Uncharacterized protein</fullName>
    </submittedName>
</protein>
<accession>A0ABQ6ILZ8</accession>
<sequence>MAHGDVAGELGEAGLVEDLADQAHVLVDEDSRTITCGDACGLLPAVLQRVEPVVGEFGDLLAGRPDPEDTAGVLRP</sequence>